<name>A0A9D4LRT6_DREPO</name>
<keyword evidence="3" id="KW-1185">Reference proteome</keyword>
<feature type="compositionally biased region" description="Basic and acidic residues" evidence="1">
    <location>
        <begin position="43"/>
        <end position="65"/>
    </location>
</feature>
<reference evidence="2" key="1">
    <citation type="journal article" date="2019" name="bioRxiv">
        <title>The Genome of the Zebra Mussel, Dreissena polymorpha: A Resource for Invasive Species Research.</title>
        <authorList>
            <person name="McCartney M.A."/>
            <person name="Auch B."/>
            <person name="Kono T."/>
            <person name="Mallez S."/>
            <person name="Zhang Y."/>
            <person name="Obille A."/>
            <person name="Becker A."/>
            <person name="Abrahante J.E."/>
            <person name="Garbe J."/>
            <person name="Badalamenti J.P."/>
            <person name="Herman A."/>
            <person name="Mangelson H."/>
            <person name="Liachko I."/>
            <person name="Sullivan S."/>
            <person name="Sone E.D."/>
            <person name="Koren S."/>
            <person name="Silverstein K.A.T."/>
            <person name="Beckman K.B."/>
            <person name="Gohl D.M."/>
        </authorList>
    </citation>
    <scope>NUCLEOTIDE SEQUENCE</scope>
    <source>
        <strain evidence="2">Duluth1</strain>
        <tissue evidence="2">Whole animal</tissue>
    </source>
</reference>
<reference evidence="2" key="2">
    <citation type="submission" date="2020-11" db="EMBL/GenBank/DDBJ databases">
        <authorList>
            <person name="McCartney M.A."/>
            <person name="Auch B."/>
            <person name="Kono T."/>
            <person name="Mallez S."/>
            <person name="Becker A."/>
            <person name="Gohl D.M."/>
            <person name="Silverstein K.A.T."/>
            <person name="Koren S."/>
            <person name="Bechman K.B."/>
            <person name="Herman A."/>
            <person name="Abrahante J.E."/>
            <person name="Garbe J."/>
        </authorList>
    </citation>
    <scope>NUCLEOTIDE SEQUENCE</scope>
    <source>
        <strain evidence="2">Duluth1</strain>
        <tissue evidence="2">Whole animal</tissue>
    </source>
</reference>
<organism evidence="2 3">
    <name type="scientific">Dreissena polymorpha</name>
    <name type="common">Zebra mussel</name>
    <name type="synonym">Mytilus polymorpha</name>
    <dbReference type="NCBI Taxonomy" id="45954"/>
    <lineage>
        <taxon>Eukaryota</taxon>
        <taxon>Metazoa</taxon>
        <taxon>Spiralia</taxon>
        <taxon>Lophotrochozoa</taxon>
        <taxon>Mollusca</taxon>
        <taxon>Bivalvia</taxon>
        <taxon>Autobranchia</taxon>
        <taxon>Heteroconchia</taxon>
        <taxon>Euheterodonta</taxon>
        <taxon>Imparidentia</taxon>
        <taxon>Neoheterodontei</taxon>
        <taxon>Myida</taxon>
        <taxon>Dreissenoidea</taxon>
        <taxon>Dreissenidae</taxon>
        <taxon>Dreissena</taxon>
    </lineage>
</organism>
<dbReference type="Proteomes" id="UP000828390">
    <property type="component" value="Unassembled WGS sequence"/>
</dbReference>
<proteinExistence type="predicted"/>
<gene>
    <name evidence="2" type="ORF">DPMN_026827</name>
</gene>
<evidence type="ECO:0000256" key="1">
    <source>
        <dbReference type="SAM" id="MobiDB-lite"/>
    </source>
</evidence>
<dbReference type="EMBL" id="JAIWYP010000002">
    <property type="protein sequence ID" value="KAH3863827.1"/>
    <property type="molecule type" value="Genomic_DNA"/>
</dbReference>
<dbReference type="AlphaFoldDB" id="A0A9D4LRT6"/>
<feature type="compositionally biased region" description="Basic residues" evidence="1">
    <location>
        <begin position="31"/>
        <end position="42"/>
    </location>
</feature>
<protein>
    <submittedName>
        <fullName evidence="2">Uncharacterized protein</fullName>
    </submittedName>
</protein>
<sequence>MVKTAAEYQKAYRERKKARDETFLEKERARAKGYRKPIHAKTKKDQVLIRERNKQYSQKYRDRQKTLKQTQVSSTTNTTEAEEKSEEDEHSNVVSSTSSEPVAREKRGRSTLLVKLSFPQKRRNKRKSDALKRAHSKIQRLNGQISSLTRNKNKWAKRCQKISKKIILSAEADGITTADNNE</sequence>
<evidence type="ECO:0000313" key="3">
    <source>
        <dbReference type="Proteomes" id="UP000828390"/>
    </source>
</evidence>
<feature type="region of interest" description="Disordered" evidence="1">
    <location>
        <begin position="1"/>
        <end position="138"/>
    </location>
</feature>
<feature type="compositionally biased region" description="Basic and acidic residues" evidence="1">
    <location>
        <begin position="17"/>
        <end position="30"/>
    </location>
</feature>
<comment type="caution">
    <text evidence="2">The sequence shown here is derived from an EMBL/GenBank/DDBJ whole genome shotgun (WGS) entry which is preliminary data.</text>
</comment>
<evidence type="ECO:0000313" key="2">
    <source>
        <dbReference type="EMBL" id="KAH3863827.1"/>
    </source>
</evidence>
<accession>A0A9D4LRT6</accession>